<organism evidence="2 3">
    <name type="scientific">Ruficoccus amylovorans</name>
    <dbReference type="NCBI Taxonomy" id="1804625"/>
    <lineage>
        <taxon>Bacteria</taxon>
        <taxon>Pseudomonadati</taxon>
        <taxon>Verrucomicrobiota</taxon>
        <taxon>Opitutia</taxon>
        <taxon>Puniceicoccales</taxon>
        <taxon>Cerasicoccaceae</taxon>
        <taxon>Ruficoccus</taxon>
    </lineage>
</organism>
<dbReference type="RefSeq" id="WP_185675234.1">
    <property type="nucleotide sequence ID" value="NZ_JACHVB010000020.1"/>
</dbReference>
<comment type="caution">
    <text evidence="2">The sequence shown here is derived from an EMBL/GenBank/DDBJ whole genome shotgun (WGS) entry which is preliminary data.</text>
</comment>
<protein>
    <submittedName>
        <fullName evidence="2">Uncharacterized protein</fullName>
    </submittedName>
</protein>
<name>A0A842HCR4_9BACT</name>
<feature type="transmembrane region" description="Helical" evidence="1">
    <location>
        <begin position="145"/>
        <end position="163"/>
    </location>
</feature>
<dbReference type="Proteomes" id="UP000546464">
    <property type="component" value="Unassembled WGS sequence"/>
</dbReference>
<feature type="transmembrane region" description="Helical" evidence="1">
    <location>
        <begin position="106"/>
        <end position="124"/>
    </location>
</feature>
<dbReference type="EMBL" id="JACHVB010000020">
    <property type="protein sequence ID" value="MBC2594253.1"/>
    <property type="molecule type" value="Genomic_DNA"/>
</dbReference>
<feature type="transmembrane region" description="Helical" evidence="1">
    <location>
        <begin position="7"/>
        <end position="30"/>
    </location>
</feature>
<keyword evidence="3" id="KW-1185">Reference proteome</keyword>
<dbReference type="AlphaFoldDB" id="A0A842HCR4"/>
<accession>A0A842HCR4</accession>
<keyword evidence="1" id="KW-0472">Membrane</keyword>
<evidence type="ECO:0000256" key="1">
    <source>
        <dbReference type="SAM" id="Phobius"/>
    </source>
</evidence>
<feature type="transmembrane region" description="Helical" evidence="1">
    <location>
        <begin position="175"/>
        <end position="195"/>
    </location>
</feature>
<evidence type="ECO:0000313" key="3">
    <source>
        <dbReference type="Proteomes" id="UP000546464"/>
    </source>
</evidence>
<reference evidence="2 3" key="1">
    <citation type="submission" date="2020-07" db="EMBL/GenBank/DDBJ databases">
        <authorList>
            <person name="Feng X."/>
        </authorList>
    </citation>
    <scope>NUCLEOTIDE SEQUENCE [LARGE SCALE GENOMIC DNA]</scope>
    <source>
        <strain evidence="2 3">JCM31066</strain>
    </source>
</reference>
<keyword evidence="1" id="KW-1133">Transmembrane helix</keyword>
<feature type="transmembrane region" description="Helical" evidence="1">
    <location>
        <begin position="75"/>
        <end position="94"/>
    </location>
</feature>
<proteinExistence type="predicted"/>
<gene>
    <name evidence="2" type="ORF">H5P28_08255</name>
</gene>
<sequence>MRARSISFYVAWLAIALNGCWLALVLFGIVHTLLSQGLEFEALLLSLAPLLFAVPMAVGLVYAVRLLKRPQPDNIKWTVGVLAYTGIFWTIGSFSKAFFTLGGGPMLALALSMGVFLAGYLFCCKTLINRETGTRVGLIDLMTKEYLFFVSLALFILLIQLTIKERPLKAEDIGIWRLIAHLLPFVLPVVFYKTVNAWVAKRRQGPCRQMHAAADGQPHE</sequence>
<keyword evidence="1" id="KW-0812">Transmembrane</keyword>
<feature type="transmembrane region" description="Helical" evidence="1">
    <location>
        <begin position="42"/>
        <end position="63"/>
    </location>
</feature>
<evidence type="ECO:0000313" key="2">
    <source>
        <dbReference type="EMBL" id="MBC2594253.1"/>
    </source>
</evidence>